<sequence length="43" mass="4455">TGVIVFPDAQTTGAVEITSINENTTQTVDDPTAGVFIIAFGDQ</sequence>
<accession>A0A0F8ZI17</accession>
<dbReference type="AlphaFoldDB" id="A0A0F8ZI17"/>
<comment type="caution">
    <text evidence="1">The sequence shown here is derived from an EMBL/GenBank/DDBJ whole genome shotgun (WGS) entry which is preliminary data.</text>
</comment>
<protein>
    <submittedName>
        <fullName evidence="1">Uncharacterized protein</fullName>
    </submittedName>
</protein>
<proteinExistence type="predicted"/>
<dbReference type="EMBL" id="LAZR01063381">
    <property type="protein sequence ID" value="KKK59616.1"/>
    <property type="molecule type" value="Genomic_DNA"/>
</dbReference>
<organism evidence="1">
    <name type="scientific">marine sediment metagenome</name>
    <dbReference type="NCBI Taxonomy" id="412755"/>
    <lineage>
        <taxon>unclassified sequences</taxon>
        <taxon>metagenomes</taxon>
        <taxon>ecological metagenomes</taxon>
    </lineage>
</organism>
<reference evidence="1" key="1">
    <citation type="journal article" date="2015" name="Nature">
        <title>Complex archaea that bridge the gap between prokaryotes and eukaryotes.</title>
        <authorList>
            <person name="Spang A."/>
            <person name="Saw J.H."/>
            <person name="Jorgensen S.L."/>
            <person name="Zaremba-Niedzwiedzka K."/>
            <person name="Martijn J."/>
            <person name="Lind A.E."/>
            <person name="van Eijk R."/>
            <person name="Schleper C."/>
            <person name="Guy L."/>
            <person name="Ettema T.J."/>
        </authorList>
    </citation>
    <scope>NUCLEOTIDE SEQUENCE</scope>
</reference>
<feature type="non-terminal residue" evidence="1">
    <location>
        <position position="1"/>
    </location>
</feature>
<gene>
    <name evidence="1" type="ORF">LCGC14_3032590</name>
</gene>
<evidence type="ECO:0000313" key="1">
    <source>
        <dbReference type="EMBL" id="KKK59616.1"/>
    </source>
</evidence>
<name>A0A0F8ZI17_9ZZZZ</name>